<evidence type="ECO:0000313" key="2">
    <source>
        <dbReference type="Proteomes" id="UP001150581"/>
    </source>
</evidence>
<dbReference type="Proteomes" id="UP001150581">
    <property type="component" value="Unassembled WGS sequence"/>
</dbReference>
<reference evidence="1" key="1">
    <citation type="submission" date="2022-07" db="EMBL/GenBank/DDBJ databases">
        <title>Phylogenomic reconstructions and comparative analyses of Kickxellomycotina fungi.</title>
        <authorList>
            <person name="Reynolds N.K."/>
            <person name="Stajich J.E."/>
            <person name="Barry K."/>
            <person name="Grigoriev I.V."/>
            <person name="Crous P."/>
            <person name="Smith M.E."/>
        </authorList>
    </citation>
    <scope>NUCLEOTIDE SEQUENCE</scope>
    <source>
        <strain evidence="1">Benny 63K</strain>
    </source>
</reference>
<comment type="caution">
    <text evidence="1">The sequence shown here is derived from an EMBL/GenBank/DDBJ whole genome shotgun (WGS) entry which is preliminary data.</text>
</comment>
<dbReference type="EMBL" id="JANBPG010000027">
    <property type="protein sequence ID" value="KAJ1901455.1"/>
    <property type="molecule type" value="Genomic_DNA"/>
</dbReference>
<sequence length="737" mass="77129">MVSASSPSDMAAAGPYKPEAPRPYKCPMCPKAFFRLEHQTRHIRTHTGERPHACTHLGCEKRFSRSDELTRHMRIHRPDVNVKRDARTSRRRNGASHGTRAMLSAAGSGGAGPMSFADGSTARRQFPLRAPPGLSPIATAGSPFATMPANVFPYQHAPYSASAAVIPSGFGNPFSGHHSHQHQYHYGNPQAHAHHHHHQQTQQQHQVPSAPHGRADASGVHSTHYARAVGSYSSLRSAAAAGGPAFAVAESSYHHCRSHSSSPPRVFNAPSKSCNGANNSAGHFYQQQQHQHQQDRGYSQIAASGSENTAGSQQSKFLLHSLPSADASGNAVAGVHASSAMSSASSGSSAPSPLPNAVGPLEHPQNSLAPFDSGRASMAIGSASASASANGRSTSFNGGFSADSTASFVQKRTLFGRRTSSGLPPPPPLNLAAAHSQCPPLFPPPPHSASTAAFSALRCTKPQTQPSQLATAPIVCESNSGFSGPGPAGATPDSMVSLLTSNSRSAATANGAQLLFNSAVTLSSAAARHLEGTHSLPTTPLRASHHNSGAASALSPLHKTQGACPPRFNAPLASSAFAQPEAPSTAMSSIDGCDSPALSGGSPKHCSHANSPRTPWITQQGTCNRVPSRLEISDPSIEDNIGSMSSVYPYNYSIASHIRTPLRSNGKEETRASANLISVIPCRSMLHTKSARSVSAIADILNCTDRSELSRMRLPPPTPTSAHAQRDHTNVFTSSLD</sequence>
<accession>A0ACC1IV61</accession>
<keyword evidence="2" id="KW-1185">Reference proteome</keyword>
<organism evidence="1 2">
    <name type="scientific">Kickxella alabastrina</name>
    <dbReference type="NCBI Taxonomy" id="61397"/>
    <lineage>
        <taxon>Eukaryota</taxon>
        <taxon>Fungi</taxon>
        <taxon>Fungi incertae sedis</taxon>
        <taxon>Zoopagomycota</taxon>
        <taxon>Kickxellomycotina</taxon>
        <taxon>Kickxellomycetes</taxon>
        <taxon>Kickxellales</taxon>
        <taxon>Kickxellaceae</taxon>
        <taxon>Kickxella</taxon>
    </lineage>
</organism>
<evidence type="ECO:0000313" key="1">
    <source>
        <dbReference type="EMBL" id="KAJ1901455.1"/>
    </source>
</evidence>
<gene>
    <name evidence="1" type="ORF">LPJ66_000783</name>
</gene>
<protein>
    <submittedName>
        <fullName evidence="1">Uncharacterized protein</fullName>
    </submittedName>
</protein>
<name>A0ACC1IV61_9FUNG</name>
<proteinExistence type="predicted"/>